<evidence type="ECO:0000256" key="2">
    <source>
        <dbReference type="ARBA" id="ARBA00022692"/>
    </source>
</evidence>
<feature type="transmembrane region" description="Helical" evidence="5">
    <location>
        <begin position="487"/>
        <end position="506"/>
    </location>
</feature>
<evidence type="ECO:0000313" key="7">
    <source>
        <dbReference type="EMBL" id="CBY39566.1"/>
    </source>
</evidence>
<feature type="transmembrane region" description="Helical" evidence="5">
    <location>
        <begin position="396"/>
        <end position="417"/>
    </location>
</feature>
<protein>
    <recommendedName>
        <fullName evidence="6">Major facilitator superfamily (MFS) profile domain-containing protein</fullName>
    </recommendedName>
</protein>
<feature type="transmembrane region" description="Helical" evidence="5">
    <location>
        <begin position="276"/>
        <end position="294"/>
    </location>
</feature>
<dbReference type="EMBL" id="FN655574">
    <property type="protein sequence ID" value="CBY39566.1"/>
    <property type="molecule type" value="Genomic_DNA"/>
</dbReference>
<dbReference type="PROSITE" id="PS50850">
    <property type="entry name" value="MFS"/>
    <property type="match status" value="1"/>
</dbReference>
<dbReference type="Proteomes" id="UP000011014">
    <property type="component" value="Unassembled WGS sequence"/>
</dbReference>
<dbReference type="PANTHER" id="PTHR24064">
    <property type="entry name" value="SOLUTE CARRIER FAMILY 22 MEMBER"/>
    <property type="match status" value="1"/>
</dbReference>
<feature type="transmembrane region" description="Helical" evidence="5">
    <location>
        <begin position="162"/>
        <end position="182"/>
    </location>
</feature>
<dbReference type="InterPro" id="IPR020846">
    <property type="entry name" value="MFS_dom"/>
</dbReference>
<feature type="transmembrane region" description="Helical" evidence="5">
    <location>
        <begin position="249"/>
        <end position="270"/>
    </location>
</feature>
<organism evidence="7">
    <name type="scientific">Oikopleura dioica</name>
    <name type="common">Tunicate</name>
    <dbReference type="NCBI Taxonomy" id="34765"/>
    <lineage>
        <taxon>Eukaryota</taxon>
        <taxon>Metazoa</taxon>
        <taxon>Chordata</taxon>
        <taxon>Tunicata</taxon>
        <taxon>Appendicularia</taxon>
        <taxon>Copelata</taxon>
        <taxon>Oikopleuridae</taxon>
        <taxon>Oikopleura</taxon>
    </lineage>
</organism>
<feature type="transmembrane region" description="Helical" evidence="5">
    <location>
        <begin position="512"/>
        <end position="535"/>
    </location>
</feature>
<reference evidence="7" key="1">
    <citation type="journal article" date="2010" name="Science">
        <title>Plasticity of animal genome architecture unmasked by rapid evolution of a pelagic tunicate.</title>
        <authorList>
            <person name="Denoeud F."/>
            <person name="Henriet S."/>
            <person name="Mungpakdee S."/>
            <person name="Aury J.M."/>
            <person name="Da Silva C."/>
            <person name="Brinkmann H."/>
            <person name="Mikhaleva J."/>
            <person name="Olsen L.C."/>
            <person name="Jubin C."/>
            <person name="Canestro C."/>
            <person name="Bouquet J.M."/>
            <person name="Danks G."/>
            <person name="Poulain J."/>
            <person name="Campsteijn C."/>
            <person name="Adamski M."/>
            <person name="Cross I."/>
            <person name="Yadetie F."/>
            <person name="Muffato M."/>
            <person name="Louis A."/>
            <person name="Butcher S."/>
            <person name="Tsagkogeorga G."/>
            <person name="Konrad A."/>
            <person name="Singh S."/>
            <person name="Jensen M.F."/>
            <person name="Cong E.H."/>
            <person name="Eikeseth-Otteraa H."/>
            <person name="Noel B."/>
            <person name="Anthouard V."/>
            <person name="Porcel B.M."/>
            <person name="Kachouri-Lafond R."/>
            <person name="Nishino A."/>
            <person name="Ugolini M."/>
            <person name="Chourrout P."/>
            <person name="Nishida H."/>
            <person name="Aasland R."/>
            <person name="Huzurbazar S."/>
            <person name="Westhof E."/>
            <person name="Delsuc F."/>
            <person name="Lehrach H."/>
            <person name="Reinhardt R."/>
            <person name="Weissenbach J."/>
            <person name="Roy S.W."/>
            <person name="Artiguenave F."/>
            <person name="Postlethwait J.H."/>
            <person name="Manak J.R."/>
            <person name="Thompson E.M."/>
            <person name="Jaillon O."/>
            <person name="Du Pasquier L."/>
            <person name="Boudinot P."/>
            <person name="Liberles D.A."/>
            <person name="Volff J.N."/>
            <person name="Philippe H."/>
            <person name="Lenhard B."/>
            <person name="Roest Crollius H."/>
            <person name="Wincker P."/>
            <person name="Chourrout D."/>
        </authorList>
    </citation>
    <scope>NUCLEOTIDE SEQUENCE [LARGE SCALE GENOMIC DNA]</scope>
</reference>
<comment type="subcellular location">
    <subcellularLocation>
        <location evidence="1">Membrane</location>
        <topology evidence="1">Multi-pass membrane protein</topology>
    </subcellularLocation>
</comment>
<dbReference type="Pfam" id="PF00083">
    <property type="entry name" value="Sugar_tr"/>
    <property type="match status" value="1"/>
</dbReference>
<name>E4YVT1_OIKDI</name>
<feature type="domain" description="Major facilitator superfamily (MFS) profile" evidence="6">
    <location>
        <begin position="119"/>
        <end position="540"/>
    </location>
</feature>
<dbReference type="SUPFAM" id="SSF103473">
    <property type="entry name" value="MFS general substrate transporter"/>
    <property type="match status" value="1"/>
</dbReference>
<proteinExistence type="predicted"/>
<feature type="transmembrane region" description="Helical" evidence="5">
    <location>
        <begin position="455"/>
        <end position="475"/>
    </location>
</feature>
<evidence type="ECO:0000256" key="5">
    <source>
        <dbReference type="SAM" id="Phobius"/>
    </source>
</evidence>
<keyword evidence="4 5" id="KW-0472">Membrane</keyword>
<evidence type="ECO:0000256" key="4">
    <source>
        <dbReference type="ARBA" id="ARBA00023136"/>
    </source>
</evidence>
<dbReference type="AlphaFoldDB" id="E4YVT1"/>
<feature type="transmembrane region" description="Helical" evidence="5">
    <location>
        <begin position="429"/>
        <end position="449"/>
    </location>
</feature>
<gene>
    <name evidence="7" type="ORF">GSOID_T00020138001</name>
</gene>
<keyword evidence="3 5" id="KW-1133">Transmembrane helix</keyword>
<feature type="transmembrane region" description="Helical" evidence="5">
    <location>
        <begin position="213"/>
        <end position="237"/>
    </location>
</feature>
<sequence length="572" mass="64155">MEENLGFDFLFKKMPQLSPLQFMWSTMAATCWFTSGFYQVGSIFTQYTPPHRCQNELDRRFRNESGHHSISYEAGLFSTEGLKNPSCQMYNISWSRLCPMEEEQEALECAKNFFKDADLTELEVISCDKNVFDITRVLNRRRKLQVTTEFNLVCDRAHFSSILTSCFMAGMFLGVVLGGLIMDRFGRKLACLTGQLGSVVINLAIAFSNSISIYAALRFFAAFFSMVQATSCFVYCVEIIGPKYRTWMGNWAAVLFTFGFMCISPIVTIFKDWREMQIAFSFAPIPFIAIYFWILPNSAAWLYSVGKFEEAKSAVKNIAYQLNVKGIDEDFLEKLEAEVKNCQKKAIVGKKYTQLDLIKSAGMRRTTITICIFWFCLVTLYYGLTFGMSNLGGNVIYTNLGFGVAEAFGFGTVSFLIDQPSFGRRKGNMYIAAFATAGCFSAFIGDLLQLSMLKIVSAFVGKLGASAAFGVAYIYASELFPTPMRGIGVGTASACGRIGGVLSPFIADFSRFASYLPFALFTVFGLALISATYFLPETLSMPMLISKDQAEDFYRVSYGRKDNRKEEELLKI</sequence>
<evidence type="ECO:0000259" key="6">
    <source>
        <dbReference type="PROSITE" id="PS50850"/>
    </source>
</evidence>
<dbReference type="InterPro" id="IPR005828">
    <property type="entry name" value="MFS_sugar_transport-like"/>
</dbReference>
<evidence type="ECO:0000256" key="3">
    <source>
        <dbReference type="ARBA" id="ARBA00022989"/>
    </source>
</evidence>
<dbReference type="PROSITE" id="PS00216">
    <property type="entry name" value="SUGAR_TRANSPORT_1"/>
    <property type="match status" value="1"/>
</dbReference>
<accession>E4YVT1</accession>
<dbReference type="InterPro" id="IPR005829">
    <property type="entry name" value="Sugar_transporter_CS"/>
</dbReference>
<feature type="transmembrane region" description="Helical" evidence="5">
    <location>
        <begin position="189"/>
        <end position="207"/>
    </location>
</feature>
<evidence type="ECO:0000256" key="1">
    <source>
        <dbReference type="ARBA" id="ARBA00004141"/>
    </source>
</evidence>
<dbReference type="InterPro" id="IPR036259">
    <property type="entry name" value="MFS_trans_sf"/>
</dbReference>
<dbReference type="GO" id="GO:0022857">
    <property type="term" value="F:transmembrane transporter activity"/>
    <property type="evidence" value="ECO:0007669"/>
    <property type="project" value="InterPro"/>
</dbReference>
<feature type="transmembrane region" description="Helical" evidence="5">
    <location>
        <begin position="366"/>
        <end position="384"/>
    </location>
</feature>
<keyword evidence="2 5" id="KW-0812">Transmembrane</keyword>
<dbReference type="Gene3D" id="1.20.1250.20">
    <property type="entry name" value="MFS general substrate transporter like domains"/>
    <property type="match status" value="1"/>
</dbReference>
<dbReference type="GO" id="GO:0016020">
    <property type="term" value="C:membrane"/>
    <property type="evidence" value="ECO:0007669"/>
    <property type="project" value="UniProtKB-SubCell"/>
</dbReference>